<dbReference type="Proteomes" id="UP000887159">
    <property type="component" value="Unassembled WGS sequence"/>
</dbReference>
<evidence type="ECO:0000256" key="1">
    <source>
        <dbReference type="SAM" id="MobiDB-lite"/>
    </source>
</evidence>
<dbReference type="EMBL" id="BMAU01021328">
    <property type="protein sequence ID" value="GFY14302.1"/>
    <property type="molecule type" value="Genomic_DNA"/>
</dbReference>
<reference evidence="2" key="1">
    <citation type="submission" date="2020-08" db="EMBL/GenBank/DDBJ databases">
        <title>Multicomponent nature underlies the extraordinary mechanical properties of spider dragline silk.</title>
        <authorList>
            <person name="Kono N."/>
            <person name="Nakamura H."/>
            <person name="Mori M."/>
            <person name="Yoshida Y."/>
            <person name="Ohtoshi R."/>
            <person name="Malay A.D."/>
            <person name="Moran D.A.P."/>
            <person name="Tomita M."/>
            <person name="Numata K."/>
            <person name="Arakawa K."/>
        </authorList>
    </citation>
    <scope>NUCLEOTIDE SEQUENCE</scope>
</reference>
<sequence>MVKDGTDIYPSKPNKSSNYHHLNDGASRRVSKRTVQSSLPRKGLGCLRSMRVPLLNAQRTDTSVWRTGNAENDESQFCLLNAKGG</sequence>
<organism evidence="2 3">
    <name type="scientific">Trichonephila clavipes</name>
    <name type="common">Golden silk orbweaver</name>
    <name type="synonym">Nephila clavipes</name>
    <dbReference type="NCBI Taxonomy" id="2585209"/>
    <lineage>
        <taxon>Eukaryota</taxon>
        <taxon>Metazoa</taxon>
        <taxon>Ecdysozoa</taxon>
        <taxon>Arthropoda</taxon>
        <taxon>Chelicerata</taxon>
        <taxon>Arachnida</taxon>
        <taxon>Araneae</taxon>
        <taxon>Araneomorphae</taxon>
        <taxon>Entelegynae</taxon>
        <taxon>Araneoidea</taxon>
        <taxon>Nephilidae</taxon>
        <taxon>Trichonephila</taxon>
    </lineage>
</organism>
<name>A0A8X6VDE7_TRICX</name>
<protein>
    <submittedName>
        <fullName evidence="2">Uncharacterized protein</fullName>
    </submittedName>
</protein>
<proteinExistence type="predicted"/>
<keyword evidence="3" id="KW-1185">Reference proteome</keyword>
<comment type="caution">
    <text evidence="2">The sequence shown here is derived from an EMBL/GenBank/DDBJ whole genome shotgun (WGS) entry which is preliminary data.</text>
</comment>
<gene>
    <name evidence="2" type="ORF">TNCV_1020671</name>
</gene>
<evidence type="ECO:0000313" key="3">
    <source>
        <dbReference type="Proteomes" id="UP000887159"/>
    </source>
</evidence>
<dbReference type="AlphaFoldDB" id="A0A8X6VDE7"/>
<evidence type="ECO:0000313" key="2">
    <source>
        <dbReference type="EMBL" id="GFY14302.1"/>
    </source>
</evidence>
<feature type="region of interest" description="Disordered" evidence="1">
    <location>
        <begin position="1"/>
        <end position="42"/>
    </location>
</feature>
<accession>A0A8X6VDE7</accession>